<organism evidence="1 2">
    <name type="scientific">Syphacia muris</name>
    <dbReference type="NCBI Taxonomy" id="451379"/>
    <lineage>
        <taxon>Eukaryota</taxon>
        <taxon>Metazoa</taxon>
        <taxon>Ecdysozoa</taxon>
        <taxon>Nematoda</taxon>
        <taxon>Chromadorea</taxon>
        <taxon>Rhabditida</taxon>
        <taxon>Spirurina</taxon>
        <taxon>Oxyuridomorpha</taxon>
        <taxon>Oxyuroidea</taxon>
        <taxon>Oxyuridae</taxon>
        <taxon>Syphacia</taxon>
    </lineage>
</organism>
<keyword evidence="1" id="KW-1185">Reference proteome</keyword>
<dbReference type="AlphaFoldDB" id="A0A0N5AZA5"/>
<sequence length="73" mass="8033">MELDTRFAYIKNVHCDCAERAAASASASAAAAAALSNSKWTTNKWMTVRAFGSGECNRAHRLQQSSMFRYIVT</sequence>
<evidence type="ECO:0000313" key="1">
    <source>
        <dbReference type="Proteomes" id="UP000046393"/>
    </source>
</evidence>
<name>A0A0N5AZA5_9BILA</name>
<dbReference type="WBParaSite" id="SMUV_0001032801-mRNA-1">
    <property type="protein sequence ID" value="SMUV_0001032801-mRNA-1"/>
    <property type="gene ID" value="SMUV_0001032801"/>
</dbReference>
<proteinExistence type="predicted"/>
<protein>
    <submittedName>
        <fullName evidence="2">Uncharacterized protein</fullName>
    </submittedName>
</protein>
<reference evidence="2" key="1">
    <citation type="submission" date="2017-02" db="UniProtKB">
        <authorList>
            <consortium name="WormBaseParasite"/>
        </authorList>
    </citation>
    <scope>IDENTIFICATION</scope>
</reference>
<evidence type="ECO:0000313" key="2">
    <source>
        <dbReference type="WBParaSite" id="SMUV_0001032801-mRNA-1"/>
    </source>
</evidence>
<accession>A0A0N5AZA5</accession>
<dbReference type="Proteomes" id="UP000046393">
    <property type="component" value="Unplaced"/>
</dbReference>